<gene>
    <name evidence="4" type="ORF">QJT80_09600</name>
</gene>
<dbReference type="GO" id="GO:0005737">
    <property type="term" value="C:cytoplasm"/>
    <property type="evidence" value="ECO:0007669"/>
    <property type="project" value="UniProtKB-SubCell"/>
</dbReference>
<dbReference type="AlphaFoldDB" id="A0AA95H4R6"/>
<dbReference type="PANTHER" id="PTHR46268">
    <property type="entry name" value="STRESS RESPONSE PROTEIN NHAX"/>
    <property type="match status" value="1"/>
</dbReference>
<feature type="domain" description="UspA" evidence="3">
    <location>
        <begin position="4"/>
        <end position="123"/>
    </location>
</feature>
<reference evidence="4" key="2">
    <citation type="submission" date="2023-04" db="EMBL/GenBank/DDBJ databases">
        <authorList>
            <person name="Beletskiy A.V."/>
            <person name="Mardanov A.V."/>
            <person name="Ravin N.V."/>
        </authorList>
    </citation>
    <scope>NUCLEOTIDE SEQUENCE</scope>
    <source>
        <strain evidence="4">GKL-01</strain>
    </source>
</reference>
<dbReference type="Gene3D" id="3.40.50.620">
    <property type="entry name" value="HUPs"/>
    <property type="match status" value="1"/>
</dbReference>
<dbReference type="KEGG" id="tdu:QJT80_09600"/>
<sequence>MKPYQHILVPVDFSQASQNSVQRAADLAQHYQAKLSLLHVVEDLSLGKVAFGGTQTLPMNATAKQNQIVLAEDKLKHLANVLGLPDSTVLVVYHGKVDEVLSQFIKLNHVDLTVLCAAAKKNAAGNASQSLESLSKLLQCEILAVRPSN</sequence>
<comment type="similarity">
    <text evidence="1 2">Belongs to the universal stress protein A family.</text>
</comment>
<proteinExistence type="inferred from homology"/>
<evidence type="ECO:0000256" key="1">
    <source>
        <dbReference type="ARBA" id="ARBA00008791"/>
    </source>
</evidence>
<dbReference type="SUPFAM" id="SSF52402">
    <property type="entry name" value="Adenine nucleotide alpha hydrolases-like"/>
    <property type="match status" value="1"/>
</dbReference>
<evidence type="ECO:0000259" key="3">
    <source>
        <dbReference type="Pfam" id="PF00582"/>
    </source>
</evidence>
<dbReference type="PANTHER" id="PTHR46268:SF6">
    <property type="entry name" value="UNIVERSAL STRESS PROTEIN UP12"/>
    <property type="match status" value="1"/>
</dbReference>
<keyword evidence="2" id="KW-0963">Cytoplasm</keyword>
<dbReference type="InterPro" id="IPR006015">
    <property type="entry name" value="Universal_stress_UspA"/>
</dbReference>
<protein>
    <recommendedName>
        <fullName evidence="2">Universal stress protein</fullName>
    </recommendedName>
</protein>
<organism evidence="4">
    <name type="scientific">Candidatus Thiocaldithrix dubininis</name>
    <dbReference type="NCBI Taxonomy" id="3080823"/>
    <lineage>
        <taxon>Bacteria</taxon>
        <taxon>Pseudomonadati</taxon>
        <taxon>Pseudomonadota</taxon>
        <taxon>Gammaproteobacteria</taxon>
        <taxon>Thiotrichales</taxon>
        <taxon>Thiotrichaceae</taxon>
        <taxon>Candidatus Thiocaldithrix</taxon>
    </lineage>
</organism>
<evidence type="ECO:0000256" key="2">
    <source>
        <dbReference type="PIRNR" id="PIRNR006276"/>
    </source>
</evidence>
<evidence type="ECO:0000313" key="4">
    <source>
        <dbReference type="EMBL" id="WGZ89755.1"/>
    </source>
</evidence>
<dbReference type="InterPro" id="IPR006016">
    <property type="entry name" value="UspA"/>
</dbReference>
<reference evidence="4" key="1">
    <citation type="journal article" date="2023" name="Int. J. Mol. Sci.">
        <title>Metagenomics Revealed a New Genus 'Candidatus Thiocaldithrix dubininis' gen. nov., sp. nov. and a New Species 'Candidatus Thiothrix putei' sp. nov. in the Family Thiotrichaceae, Some Members of Which Have Traits of Both Na+- and H+-Motive Energetics.</title>
        <authorList>
            <person name="Ravin N.V."/>
            <person name="Muntyan M.S."/>
            <person name="Smolyakov D.D."/>
            <person name="Rudenko T.S."/>
            <person name="Beletsky A.V."/>
            <person name="Mardanov A.V."/>
            <person name="Grabovich M.Y."/>
        </authorList>
    </citation>
    <scope>NUCLEOTIDE SEQUENCE</scope>
    <source>
        <strain evidence="4">GKL-01</strain>
    </source>
</reference>
<dbReference type="PIRSF" id="PIRSF006276">
    <property type="entry name" value="UspA"/>
    <property type="match status" value="1"/>
</dbReference>
<dbReference type="EMBL" id="CP124755">
    <property type="protein sequence ID" value="WGZ89755.1"/>
    <property type="molecule type" value="Genomic_DNA"/>
</dbReference>
<comment type="subcellular location">
    <subcellularLocation>
        <location evidence="2">Cytoplasm</location>
    </subcellularLocation>
</comment>
<name>A0AA95H4R6_9GAMM</name>
<dbReference type="Proteomes" id="UP001300672">
    <property type="component" value="Chromosome"/>
</dbReference>
<dbReference type="Pfam" id="PF00582">
    <property type="entry name" value="Usp"/>
    <property type="match status" value="1"/>
</dbReference>
<dbReference type="InterPro" id="IPR014729">
    <property type="entry name" value="Rossmann-like_a/b/a_fold"/>
</dbReference>
<accession>A0AA95H4R6</accession>